<evidence type="ECO:0000313" key="1">
    <source>
        <dbReference type="EnsemblMetazoa" id="MESCA007811-PA"/>
    </source>
</evidence>
<name>T1GVK2_MEGSC</name>
<dbReference type="Proteomes" id="UP000015102">
    <property type="component" value="Unassembled WGS sequence"/>
</dbReference>
<protein>
    <submittedName>
        <fullName evidence="1">Uncharacterized protein</fullName>
    </submittedName>
</protein>
<reference evidence="2" key="1">
    <citation type="submission" date="2013-02" db="EMBL/GenBank/DDBJ databases">
        <authorList>
            <person name="Hughes D."/>
        </authorList>
    </citation>
    <scope>NUCLEOTIDE SEQUENCE</scope>
    <source>
        <strain>Durham</strain>
        <strain evidence="2">NC isolate 2 -- Noor lab</strain>
    </source>
</reference>
<dbReference type="EnsemblMetazoa" id="MESCA007811-RA">
    <property type="protein sequence ID" value="MESCA007811-PA"/>
    <property type="gene ID" value="MESCA007811"/>
</dbReference>
<organism evidence="1 2">
    <name type="scientific">Megaselia scalaris</name>
    <name type="common">Humpbacked fly</name>
    <name type="synonym">Phora scalaris</name>
    <dbReference type="NCBI Taxonomy" id="36166"/>
    <lineage>
        <taxon>Eukaryota</taxon>
        <taxon>Metazoa</taxon>
        <taxon>Ecdysozoa</taxon>
        <taxon>Arthropoda</taxon>
        <taxon>Hexapoda</taxon>
        <taxon>Insecta</taxon>
        <taxon>Pterygota</taxon>
        <taxon>Neoptera</taxon>
        <taxon>Endopterygota</taxon>
        <taxon>Diptera</taxon>
        <taxon>Brachycera</taxon>
        <taxon>Muscomorpha</taxon>
        <taxon>Platypezoidea</taxon>
        <taxon>Phoridae</taxon>
        <taxon>Megaseliini</taxon>
        <taxon>Megaselia</taxon>
    </lineage>
</organism>
<keyword evidence="2" id="KW-1185">Reference proteome</keyword>
<dbReference type="EMBL" id="CAQQ02102033">
    <property type="status" value="NOT_ANNOTATED_CDS"/>
    <property type="molecule type" value="Genomic_DNA"/>
</dbReference>
<dbReference type="EMBL" id="CAQQ02102034">
    <property type="status" value="NOT_ANNOTATED_CDS"/>
    <property type="molecule type" value="Genomic_DNA"/>
</dbReference>
<proteinExistence type="predicted"/>
<dbReference type="HOGENOM" id="CLU_1012969_0_0_1"/>
<dbReference type="AlphaFoldDB" id="T1GVK2"/>
<sequence length="275" mass="32078">MLWIIEKLQEICHFLNNDVKICENLINLFPKIFSILKTNDDCFYDFISIMHNFLQKSFKKYYPPRLVKILILTVKSVARNNRNILRGENFPIAKFLTSSDFEIHLATIECLTALLDPTWIFGSQIPQDEDFLFFNLKLLSQKQNCYILKRSVLSVLWFFFDDFLNYGAEVLKDYLSQITRILISTAESVNESDLQEICLKLLKKLICENYELLGNSIGKIDSFPSTSNYKDLRDIHKKYQNLECSNGLRGDIENLLRDSKRGAEGLKVFKNNQKG</sequence>
<reference evidence="1" key="2">
    <citation type="submission" date="2015-06" db="UniProtKB">
        <authorList>
            <consortium name="EnsemblMetazoa"/>
        </authorList>
    </citation>
    <scope>IDENTIFICATION</scope>
</reference>
<dbReference type="SUPFAM" id="SSF48371">
    <property type="entry name" value="ARM repeat"/>
    <property type="match status" value="1"/>
</dbReference>
<accession>T1GVK2</accession>
<dbReference type="STRING" id="36166.T1GVK2"/>
<evidence type="ECO:0000313" key="2">
    <source>
        <dbReference type="Proteomes" id="UP000015102"/>
    </source>
</evidence>
<dbReference type="InterPro" id="IPR016024">
    <property type="entry name" value="ARM-type_fold"/>
</dbReference>